<sequence>MAASLPLHYSNDRRCGRAQPVLPSNAAAHRDDSCCSISSVQEIRRIKPREKDAQIIELPDVLGRVINIGAHCQGTPGPMWLKALLEFRELVCLKMLLLKTHNAEEAKPSEGTTAPENARKQPMMLNVELILMAPEATDKPSCHQQNHASTPMPNAPAV</sequence>
<keyword evidence="3" id="KW-1185">Reference proteome</keyword>
<comment type="caution">
    <text evidence="2">The sequence shown here is derived from an EMBL/GenBank/DDBJ whole genome shotgun (WGS) entry which is preliminary data.</text>
</comment>
<proteinExistence type="predicted"/>
<feature type="compositionally biased region" description="Polar residues" evidence="1">
    <location>
        <begin position="142"/>
        <end position="152"/>
    </location>
</feature>
<evidence type="ECO:0000256" key="1">
    <source>
        <dbReference type="SAM" id="MobiDB-lite"/>
    </source>
</evidence>
<feature type="region of interest" description="Disordered" evidence="1">
    <location>
        <begin position="138"/>
        <end position="158"/>
    </location>
</feature>
<name>A0A6G1E7A6_9ORYZ</name>
<protein>
    <submittedName>
        <fullName evidence="2">Uncharacterized protein</fullName>
    </submittedName>
</protein>
<gene>
    <name evidence="2" type="ORF">E2562_036142</name>
</gene>
<reference evidence="2 3" key="1">
    <citation type="submission" date="2019-11" db="EMBL/GenBank/DDBJ databases">
        <title>Whole genome sequence of Oryza granulata.</title>
        <authorList>
            <person name="Li W."/>
        </authorList>
    </citation>
    <scope>NUCLEOTIDE SEQUENCE [LARGE SCALE GENOMIC DNA]</scope>
    <source>
        <strain evidence="3">cv. Menghai</strain>
        <tissue evidence="2">Leaf</tissue>
    </source>
</reference>
<evidence type="ECO:0000313" key="2">
    <source>
        <dbReference type="EMBL" id="KAF0920649.1"/>
    </source>
</evidence>
<accession>A0A6G1E7A6</accession>
<organism evidence="2 3">
    <name type="scientific">Oryza meyeriana var. granulata</name>
    <dbReference type="NCBI Taxonomy" id="110450"/>
    <lineage>
        <taxon>Eukaryota</taxon>
        <taxon>Viridiplantae</taxon>
        <taxon>Streptophyta</taxon>
        <taxon>Embryophyta</taxon>
        <taxon>Tracheophyta</taxon>
        <taxon>Spermatophyta</taxon>
        <taxon>Magnoliopsida</taxon>
        <taxon>Liliopsida</taxon>
        <taxon>Poales</taxon>
        <taxon>Poaceae</taxon>
        <taxon>BOP clade</taxon>
        <taxon>Oryzoideae</taxon>
        <taxon>Oryzeae</taxon>
        <taxon>Oryzinae</taxon>
        <taxon>Oryza</taxon>
        <taxon>Oryza meyeriana</taxon>
    </lineage>
</organism>
<dbReference type="Proteomes" id="UP000479710">
    <property type="component" value="Unassembled WGS sequence"/>
</dbReference>
<dbReference type="AlphaFoldDB" id="A0A6G1E7A6"/>
<evidence type="ECO:0000313" key="3">
    <source>
        <dbReference type="Proteomes" id="UP000479710"/>
    </source>
</evidence>
<dbReference type="EMBL" id="SPHZ02000005">
    <property type="protein sequence ID" value="KAF0920649.1"/>
    <property type="molecule type" value="Genomic_DNA"/>
</dbReference>